<dbReference type="VEuPathDB" id="FungiDB:I7I51_07515"/>
<dbReference type="EMBL" id="CP069109">
    <property type="protein sequence ID" value="QSS58093.1"/>
    <property type="molecule type" value="Genomic_DNA"/>
</dbReference>
<gene>
    <name evidence="1" type="ORF">I7I51_07515</name>
</gene>
<sequence length="89" mass="10033">MPGDTEEKVGDRALQGQEEYINVKLFDEVNYPRKVIGRGDSIMVYDPKIKMDTPPYWENGDDPSLEETGNVPAGYRVRVIGATVKFIRG</sequence>
<organism evidence="1 2">
    <name type="scientific">Ajellomyces capsulatus</name>
    <name type="common">Darling's disease fungus</name>
    <name type="synonym">Histoplasma capsulatum</name>
    <dbReference type="NCBI Taxonomy" id="5037"/>
    <lineage>
        <taxon>Eukaryota</taxon>
        <taxon>Fungi</taxon>
        <taxon>Dikarya</taxon>
        <taxon>Ascomycota</taxon>
        <taxon>Pezizomycotina</taxon>
        <taxon>Eurotiomycetes</taxon>
        <taxon>Eurotiomycetidae</taxon>
        <taxon>Onygenales</taxon>
        <taxon>Ajellomycetaceae</taxon>
        <taxon>Histoplasma</taxon>
    </lineage>
</organism>
<accession>A0A8A1LZX0</accession>
<name>A0A8A1LZX0_AJECA</name>
<evidence type="ECO:0000313" key="2">
    <source>
        <dbReference type="Proteomes" id="UP000663671"/>
    </source>
</evidence>
<evidence type="ECO:0000313" key="1">
    <source>
        <dbReference type="EMBL" id="QSS58093.1"/>
    </source>
</evidence>
<dbReference type="AlphaFoldDB" id="A0A8A1LZX0"/>
<proteinExistence type="predicted"/>
<dbReference type="OrthoDB" id="3588534at2759"/>
<dbReference type="Proteomes" id="UP000663671">
    <property type="component" value="Chromosome 2"/>
</dbReference>
<protein>
    <submittedName>
        <fullName evidence="1">Uncharacterized protein</fullName>
    </submittedName>
</protein>
<reference evidence="1" key="1">
    <citation type="submission" date="2021-01" db="EMBL/GenBank/DDBJ databases">
        <title>Chromosome-level genome assembly of a human fungal pathogen reveals clustering of transcriptionally co-regulated genes.</title>
        <authorList>
            <person name="Voorhies M."/>
            <person name="Cohen S."/>
            <person name="Shea T.P."/>
            <person name="Petrus S."/>
            <person name="Munoz J.F."/>
            <person name="Poplawski S."/>
            <person name="Goldman W.E."/>
            <person name="Michael T."/>
            <person name="Cuomo C.A."/>
            <person name="Sil A."/>
            <person name="Beyhan S."/>
        </authorList>
    </citation>
    <scope>NUCLEOTIDE SEQUENCE</scope>
    <source>
        <strain evidence="1">WU24</strain>
    </source>
</reference>